<reference evidence="3" key="1">
    <citation type="journal article" date="2015" name="Nat. Genet.">
        <title>The genome and transcriptome of the zoonotic hookworm Ancylostoma ceylanicum identify infection-specific gene families.</title>
        <authorList>
            <person name="Schwarz E.M."/>
            <person name="Hu Y."/>
            <person name="Antoshechkin I."/>
            <person name="Miller M.M."/>
            <person name="Sternberg P.W."/>
            <person name="Aroian R.V."/>
        </authorList>
    </citation>
    <scope>NUCLEOTIDE SEQUENCE</scope>
    <source>
        <strain evidence="3">HY135</strain>
    </source>
</reference>
<name>A0A016UBV9_9BILA</name>
<accession>A0A016UBV9</accession>
<dbReference type="SMART" id="SM00198">
    <property type="entry name" value="SCP"/>
    <property type="match status" value="1"/>
</dbReference>
<dbReference type="SUPFAM" id="SSF55797">
    <property type="entry name" value="PR-1-like"/>
    <property type="match status" value="1"/>
</dbReference>
<comment type="caution">
    <text evidence="2">The sequence shown here is derived from an EMBL/GenBank/DDBJ whole genome shotgun (WGS) entry which is preliminary data.</text>
</comment>
<evidence type="ECO:0000259" key="1">
    <source>
        <dbReference type="SMART" id="SM00198"/>
    </source>
</evidence>
<dbReference type="CDD" id="cd05380">
    <property type="entry name" value="CAP_euk"/>
    <property type="match status" value="1"/>
</dbReference>
<dbReference type="EMBL" id="JARK01001384">
    <property type="protein sequence ID" value="EYC12063.1"/>
    <property type="molecule type" value="Genomic_DNA"/>
</dbReference>
<dbReference type="AlphaFoldDB" id="A0A016UBV9"/>
<dbReference type="Pfam" id="PF00188">
    <property type="entry name" value="CAP"/>
    <property type="match status" value="1"/>
</dbReference>
<evidence type="ECO:0000313" key="2">
    <source>
        <dbReference type="EMBL" id="EYC12063.1"/>
    </source>
</evidence>
<dbReference type="OrthoDB" id="5868561at2759"/>
<gene>
    <name evidence="2" type="primary">Acey_s0048.g1591</name>
    <name evidence="2" type="synonym">ASP-s0048.g1591</name>
    <name evidence="2" type="ORF">Y032_0048g1591</name>
</gene>
<dbReference type="InterPro" id="IPR014044">
    <property type="entry name" value="CAP_dom"/>
</dbReference>
<proteinExistence type="predicted"/>
<dbReference type="InterPro" id="IPR035940">
    <property type="entry name" value="CAP_sf"/>
</dbReference>
<sequence>MLGFQRGLRFRTDPTTGSELDDIPGFAREFYYPELFTLVWITMIQIHPFEVLIISVITMLNNLGNLFSPASSKSQIVIAQLFLIVAVSGTTPFGCKNTLISDEWREIVLKFHNNIRRKIAQGNQPTKTAGKVMPVAQDMIELTWDCDIENNAFLSTCDQNTVQIPADYASNSAALPMTGKKCNIRDNTMTVLKSWYDQVKLEDFQNDATYNEQTQKEFGIMVNGATSGFACSYSKCGNDGKLLCLYNQPFVALCFALKELSEPIHSKKRETTNLKGAPKQRQII</sequence>
<protein>
    <recommendedName>
        <fullName evidence="1">SCP domain-containing protein</fullName>
    </recommendedName>
</protein>
<evidence type="ECO:0000313" key="3">
    <source>
        <dbReference type="Proteomes" id="UP000024635"/>
    </source>
</evidence>
<organism evidence="2 3">
    <name type="scientific">Ancylostoma ceylanicum</name>
    <dbReference type="NCBI Taxonomy" id="53326"/>
    <lineage>
        <taxon>Eukaryota</taxon>
        <taxon>Metazoa</taxon>
        <taxon>Ecdysozoa</taxon>
        <taxon>Nematoda</taxon>
        <taxon>Chromadorea</taxon>
        <taxon>Rhabditida</taxon>
        <taxon>Rhabditina</taxon>
        <taxon>Rhabditomorpha</taxon>
        <taxon>Strongyloidea</taxon>
        <taxon>Ancylostomatidae</taxon>
        <taxon>Ancylostomatinae</taxon>
        <taxon>Ancylostoma</taxon>
    </lineage>
</organism>
<dbReference type="Gene3D" id="3.40.33.10">
    <property type="entry name" value="CAP"/>
    <property type="match status" value="1"/>
</dbReference>
<feature type="domain" description="SCP" evidence="1">
    <location>
        <begin position="102"/>
        <end position="252"/>
    </location>
</feature>
<keyword evidence="3" id="KW-1185">Reference proteome</keyword>
<dbReference type="Proteomes" id="UP000024635">
    <property type="component" value="Unassembled WGS sequence"/>
</dbReference>